<evidence type="ECO:0000256" key="3">
    <source>
        <dbReference type="SAM" id="Phobius"/>
    </source>
</evidence>
<feature type="region of interest" description="Disordered" evidence="2">
    <location>
        <begin position="736"/>
        <end position="762"/>
    </location>
</feature>
<feature type="transmembrane region" description="Helical" evidence="3">
    <location>
        <begin position="538"/>
        <end position="564"/>
    </location>
</feature>
<feature type="region of interest" description="Disordered" evidence="2">
    <location>
        <begin position="456"/>
        <end position="496"/>
    </location>
</feature>
<keyword evidence="1" id="KW-0245">EGF-like domain</keyword>
<dbReference type="Proteomes" id="UP000184188">
    <property type="component" value="Unassembled WGS sequence"/>
</dbReference>
<keyword evidence="3" id="KW-1133">Transmembrane helix</keyword>
<keyword evidence="3" id="KW-0472">Membrane</keyword>
<dbReference type="OrthoDB" id="283575at2759"/>
<dbReference type="PANTHER" id="PTHR17178:SF0">
    <property type="entry name" value="SERGLYCIN"/>
    <property type="match status" value="1"/>
</dbReference>
<feature type="region of interest" description="Disordered" evidence="2">
    <location>
        <begin position="1"/>
        <end position="127"/>
    </location>
</feature>
<evidence type="ECO:0000259" key="4">
    <source>
        <dbReference type="PROSITE" id="PS50026"/>
    </source>
</evidence>
<evidence type="ECO:0000256" key="2">
    <source>
        <dbReference type="SAM" id="MobiDB-lite"/>
    </source>
</evidence>
<feature type="domain" description="EGF-like" evidence="4">
    <location>
        <begin position="570"/>
        <end position="607"/>
    </location>
</feature>
<sequence>MASKAPKPVPKSGGDGPDRKGSVKHARQMLEAGMRPGDRRQPAVPSNAASDPARMTNWPLPDNTTLAPPPTKPYPSKGPPPQRPPHPSDIPSPSVYSVNSVSDYAPSPLHIRRDFPPVPPVSQEQMTHYQIPRQQILHQQMAYRQMPPPKVPQDRYDDVDSPTDTTPRISIATEELFRQSGTSSVGTIPDFPVALADSYHIHNNANLAPVPPYRQSQHPFNIRGSAVSPIPEELTESPSGRVGSFASSRVIPSSWGSAPAESEILGAYLNDDETHSKDENLDMEGNAMLLRSASVGTRGKPSLRTIQKPNTESSVTAKDAVESDVVSAPVAKEVLTDGHRVTRFEVRNSNSTVSSEKSYHYNIEKTPLPMPIPVLHPSEIDMHADDLALEKELGSFPKPAPTMSDKRPMGRRPPRLNMGAVKDAEARGSLTSLPDLIKRATRLASNLEHGRTASKANALNDFDGPNMGRGSRHSGSISDILNSFPNPTGQNNSNAHSSWPVFFRRSTLHKIDSGDQNVEGAAEGSSKRQRRCCGMPTWVFVLVCVLVVIVVLLAVLLPIFLVVLRHHSSSSSSCATTNPCKNGGVSVSSGDICSCVCSNGYTGKHCTVAGDSSCVTMKLSSSEATVGSSLPALFEASESNFSIPLDTTTILALFSASNVTCRTENALVSFEELDTSSKRRRSLADLPVEGGDNEPNAIPPSITTFVTSTPTLAARDSIETVNGIVFDDVSQTASATTSTTASTSSATGTATSTSSTATTTTATTTATATATATSTATSVSTTVLDFSKIAVLFIFEQTGDFDIALDTESAIQAYLSKGTSSSSNSSSIDLEKFGVDADYTLDFSAYTITASNGTVIGGSS</sequence>
<organism evidence="5 6">
    <name type="scientific">Penicilliopsis zonata CBS 506.65</name>
    <dbReference type="NCBI Taxonomy" id="1073090"/>
    <lineage>
        <taxon>Eukaryota</taxon>
        <taxon>Fungi</taxon>
        <taxon>Dikarya</taxon>
        <taxon>Ascomycota</taxon>
        <taxon>Pezizomycotina</taxon>
        <taxon>Eurotiomycetes</taxon>
        <taxon>Eurotiomycetidae</taxon>
        <taxon>Eurotiales</taxon>
        <taxon>Aspergillaceae</taxon>
        <taxon>Penicilliopsis</taxon>
    </lineage>
</organism>
<feature type="compositionally biased region" description="Pro residues" evidence="2">
    <location>
        <begin position="67"/>
        <end position="90"/>
    </location>
</feature>
<dbReference type="PANTHER" id="PTHR17178">
    <property type="entry name" value="SECRETORY GRANULE PROTEOGLYCAN CORE PROTEIN"/>
    <property type="match status" value="1"/>
</dbReference>
<name>A0A1L9S8F2_9EURO</name>
<dbReference type="GeneID" id="34612579"/>
<keyword evidence="1" id="KW-1015">Disulfide bond</keyword>
<dbReference type="PROSITE" id="PS01186">
    <property type="entry name" value="EGF_2"/>
    <property type="match status" value="1"/>
</dbReference>
<evidence type="ECO:0000313" key="6">
    <source>
        <dbReference type="Proteomes" id="UP000184188"/>
    </source>
</evidence>
<dbReference type="InterPro" id="IPR000742">
    <property type="entry name" value="EGF"/>
</dbReference>
<dbReference type="AlphaFoldDB" id="A0A1L9S8F2"/>
<evidence type="ECO:0000256" key="1">
    <source>
        <dbReference type="PROSITE-ProRule" id="PRU00076"/>
    </source>
</evidence>
<feature type="compositionally biased region" description="Polar residues" evidence="2">
    <location>
        <begin position="473"/>
        <end position="496"/>
    </location>
</feature>
<comment type="caution">
    <text evidence="1">Lacks conserved residue(s) required for the propagation of feature annotation.</text>
</comment>
<dbReference type="PROSITE" id="PS50026">
    <property type="entry name" value="EGF_3"/>
    <property type="match status" value="1"/>
</dbReference>
<feature type="compositionally biased region" description="Low complexity" evidence="2">
    <location>
        <begin position="91"/>
        <end position="102"/>
    </location>
</feature>
<dbReference type="VEuPathDB" id="FungiDB:ASPZODRAFT_154654"/>
<keyword evidence="6" id="KW-1185">Reference proteome</keyword>
<protein>
    <recommendedName>
        <fullName evidence="4">EGF-like domain-containing protein</fullName>
    </recommendedName>
</protein>
<dbReference type="EMBL" id="KV878352">
    <property type="protein sequence ID" value="OJJ43440.1"/>
    <property type="molecule type" value="Genomic_DNA"/>
</dbReference>
<feature type="disulfide bond" evidence="1">
    <location>
        <begin position="597"/>
        <end position="606"/>
    </location>
</feature>
<dbReference type="Gene3D" id="2.10.25.10">
    <property type="entry name" value="Laminin"/>
    <property type="match status" value="1"/>
</dbReference>
<dbReference type="RefSeq" id="XP_022577950.1">
    <property type="nucleotide sequence ID" value="XM_022726115.1"/>
</dbReference>
<accession>A0A1L9S8F2</accession>
<evidence type="ECO:0000313" key="5">
    <source>
        <dbReference type="EMBL" id="OJJ43440.1"/>
    </source>
</evidence>
<dbReference type="STRING" id="1073090.A0A1L9S8F2"/>
<gene>
    <name evidence="5" type="ORF">ASPZODRAFT_154654</name>
</gene>
<dbReference type="CDD" id="cd00054">
    <property type="entry name" value="EGF_CA"/>
    <property type="match status" value="1"/>
</dbReference>
<dbReference type="PROSITE" id="PS00022">
    <property type="entry name" value="EGF_1"/>
    <property type="match status" value="1"/>
</dbReference>
<reference evidence="6" key="1">
    <citation type="journal article" date="2017" name="Genome Biol.">
        <title>Comparative genomics reveals high biological diversity and specific adaptations in the industrially and medically important fungal genus Aspergillus.</title>
        <authorList>
            <person name="de Vries R.P."/>
            <person name="Riley R."/>
            <person name="Wiebenga A."/>
            <person name="Aguilar-Osorio G."/>
            <person name="Amillis S."/>
            <person name="Uchima C.A."/>
            <person name="Anderluh G."/>
            <person name="Asadollahi M."/>
            <person name="Askin M."/>
            <person name="Barry K."/>
            <person name="Battaglia E."/>
            <person name="Bayram O."/>
            <person name="Benocci T."/>
            <person name="Braus-Stromeyer S.A."/>
            <person name="Caldana C."/>
            <person name="Canovas D."/>
            <person name="Cerqueira G.C."/>
            <person name="Chen F."/>
            <person name="Chen W."/>
            <person name="Choi C."/>
            <person name="Clum A."/>
            <person name="Dos Santos R.A."/>
            <person name="Damasio A.R."/>
            <person name="Diallinas G."/>
            <person name="Emri T."/>
            <person name="Fekete E."/>
            <person name="Flipphi M."/>
            <person name="Freyberg S."/>
            <person name="Gallo A."/>
            <person name="Gournas C."/>
            <person name="Habgood R."/>
            <person name="Hainaut M."/>
            <person name="Harispe M.L."/>
            <person name="Henrissat B."/>
            <person name="Hilden K.S."/>
            <person name="Hope R."/>
            <person name="Hossain A."/>
            <person name="Karabika E."/>
            <person name="Karaffa L."/>
            <person name="Karanyi Z."/>
            <person name="Krasevec N."/>
            <person name="Kuo A."/>
            <person name="Kusch H."/>
            <person name="LaButti K."/>
            <person name="Lagendijk E.L."/>
            <person name="Lapidus A."/>
            <person name="Levasseur A."/>
            <person name="Lindquist E."/>
            <person name="Lipzen A."/>
            <person name="Logrieco A.F."/>
            <person name="MacCabe A."/>
            <person name="Maekelae M.R."/>
            <person name="Malavazi I."/>
            <person name="Melin P."/>
            <person name="Meyer V."/>
            <person name="Mielnichuk N."/>
            <person name="Miskei M."/>
            <person name="Molnar A.P."/>
            <person name="Mule G."/>
            <person name="Ngan C.Y."/>
            <person name="Orejas M."/>
            <person name="Orosz E."/>
            <person name="Ouedraogo J.P."/>
            <person name="Overkamp K.M."/>
            <person name="Park H.-S."/>
            <person name="Perrone G."/>
            <person name="Piumi F."/>
            <person name="Punt P.J."/>
            <person name="Ram A.F."/>
            <person name="Ramon A."/>
            <person name="Rauscher S."/>
            <person name="Record E."/>
            <person name="Riano-Pachon D.M."/>
            <person name="Robert V."/>
            <person name="Roehrig J."/>
            <person name="Ruller R."/>
            <person name="Salamov A."/>
            <person name="Salih N.S."/>
            <person name="Samson R.A."/>
            <person name="Sandor E."/>
            <person name="Sanguinetti M."/>
            <person name="Schuetze T."/>
            <person name="Sepcic K."/>
            <person name="Shelest E."/>
            <person name="Sherlock G."/>
            <person name="Sophianopoulou V."/>
            <person name="Squina F.M."/>
            <person name="Sun H."/>
            <person name="Susca A."/>
            <person name="Todd R.B."/>
            <person name="Tsang A."/>
            <person name="Unkles S.E."/>
            <person name="van de Wiele N."/>
            <person name="van Rossen-Uffink D."/>
            <person name="Oliveira J.V."/>
            <person name="Vesth T.C."/>
            <person name="Visser J."/>
            <person name="Yu J.-H."/>
            <person name="Zhou M."/>
            <person name="Andersen M.R."/>
            <person name="Archer D.B."/>
            <person name="Baker S.E."/>
            <person name="Benoit I."/>
            <person name="Brakhage A.A."/>
            <person name="Braus G.H."/>
            <person name="Fischer R."/>
            <person name="Frisvad J.C."/>
            <person name="Goldman G.H."/>
            <person name="Houbraken J."/>
            <person name="Oakley B."/>
            <person name="Pocsi I."/>
            <person name="Scazzocchio C."/>
            <person name="Seiboth B."/>
            <person name="vanKuyk P.A."/>
            <person name="Wortman J."/>
            <person name="Dyer P.S."/>
            <person name="Grigoriev I.V."/>
        </authorList>
    </citation>
    <scope>NUCLEOTIDE SEQUENCE [LARGE SCALE GENOMIC DNA]</scope>
    <source>
        <strain evidence="6">CBS 506.65</strain>
    </source>
</reference>
<keyword evidence="3" id="KW-0812">Transmembrane</keyword>
<proteinExistence type="predicted"/>